<dbReference type="AlphaFoldDB" id="M1MGX2"/>
<reference evidence="2 3" key="1">
    <citation type="submission" date="2013-02" db="EMBL/GenBank/DDBJ databases">
        <title>Genome sequence of Clostridium saccharoperbutylacetonicum N1-4(HMT).</title>
        <authorList>
            <person name="Poehlein A."/>
            <person name="Daniel R."/>
        </authorList>
    </citation>
    <scope>NUCLEOTIDE SEQUENCE [LARGE SCALE GENOMIC DNA]</scope>
    <source>
        <strain evidence="3">N1-4(HMT)</strain>
    </source>
</reference>
<organism evidence="2 3">
    <name type="scientific">Clostridium saccharoperbutylacetonicum N1-4(HMT)</name>
    <dbReference type="NCBI Taxonomy" id="931276"/>
    <lineage>
        <taxon>Bacteria</taxon>
        <taxon>Bacillati</taxon>
        <taxon>Bacillota</taxon>
        <taxon>Clostridia</taxon>
        <taxon>Eubacteriales</taxon>
        <taxon>Clostridiaceae</taxon>
        <taxon>Clostridium</taxon>
    </lineage>
</organism>
<feature type="signal peptide" evidence="1">
    <location>
        <begin position="1"/>
        <end position="23"/>
    </location>
</feature>
<dbReference type="eggNOG" id="ENOG5030EWG">
    <property type="taxonomic scope" value="Bacteria"/>
</dbReference>
<dbReference type="PATRIC" id="fig|931276.5.peg.1805"/>
<dbReference type="Proteomes" id="UP000011728">
    <property type="component" value="Chromosome"/>
</dbReference>
<keyword evidence="3" id="KW-1185">Reference proteome</keyword>
<evidence type="ECO:0000256" key="1">
    <source>
        <dbReference type="SAM" id="SignalP"/>
    </source>
</evidence>
<keyword evidence="1" id="KW-0732">Signal</keyword>
<dbReference type="HOGENOM" id="CLU_174619_0_0_9"/>
<dbReference type="RefSeq" id="WP_015391914.1">
    <property type="nucleotide sequence ID" value="NC_020291.1"/>
</dbReference>
<dbReference type="EMBL" id="CP004121">
    <property type="protein sequence ID" value="AGF55593.1"/>
    <property type="molecule type" value="Genomic_DNA"/>
</dbReference>
<protein>
    <submittedName>
        <fullName evidence="2">Uncharacterized protein</fullName>
    </submittedName>
</protein>
<dbReference type="KEGG" id="csr:Cspa_c18230"/>
<sequence>MQIKKFLIVLLVFLFIFGEVAQAEPIPTSTTLKKGIYDISPEHKGYYRNIKLITPDKPVTITLLNSKGAQILFAILSNENDYIKFGPIEIGEILIVTGEGEISVIH</sequence>
<feature type="chain" id="PRO_5004015558" evidence="1">
    <location>
        <begin position="24"/>
        <end position="106"/>
    </location>
</feature>
<evidence type="ECO:0000313" key="2">
    <source>
        <dbReference type="EMBL" id="AGF55593.1"/>
    </source>
</evidence>
<evidence type="ECO:0000313" key="3">
    <source>
        <dbReference type="Proteomes" id="UP000011728"/>
    </source>
</evidence>
<proteinExistence type="predicted"/>
<dbReference type="OrthoDB" id="1911954at2"/>
<name>M1MGX2_9CLOT</name>
<gene>
    <name evidence="2" type="ORF">Cspa_c18230</name>
</gene>
<accession>M1MGX2</accession>